<keyword evidence="9 10" id="KW-0472">Membrane</keyword>
<keyword evidence="12" id="KW-1185">Reference proteome</keyword>
<accession>A0ABU2RYV2</accession>
<gene>
    <name evidence="11" type="primary">eccB</name>
    <name evidence="11" type="ORF">RM779_00100</name>
</gene>
<reference evidence="12" key="1">
    <citation type="submission" date="2023-07" db="EMBL/GenBank/DDBJ databases">
        <title>30 novel species of actinomycetes from the DSMZ collection.</title>
        <authorList>
            <person name="Nouioui I."/>
        </authorList>
    </citation>
    <scope>NUCLEOTIDE SEQUENCE [LARGE SCALE GENOMIC DNA]</scope>
    <source>
        <strain evidence="12">DSM 41886</strain>
    </source>
</reference>
<evidence type="ECO:0000313" key="12">
    <source>
        <dbReference type="Proteomes" id="UP001183615"/>
    </source>
</evidence>
<evidence type="ECO:0000256" key="3">
    <source>
        <dbReference type="ARBA" id="ARBA00022475"/>
    </source>
</evidence>
<dbReference type="InterPro" id="IPR042485">
    <property type="entry name" value="T7SS_EccB_R3"/>
</dbReference>
<evidence type="ECO:0000256" key="6">
    <source>
        <dbReference type="ARBA" id="ARBA00022801"/>
    </source>
</evidence>
<keyword evidence="3" id="KW-1003">Cell membrane</keyword>
<name>A0ABU2RYV2_9ACTN</name>
<dbReference type="InterPro" id="IPR007795">
    <property type="entry name" value="T7SS_EccB"/>
</dbReference>
<evidence type="ECO:0000256" key="9">
    <source>
        <dbReference type="ARBA" id="ARBA00023136"/>
    </source>
</evidence>
<proteinExistence type="inferred from homology"/>
<evidence type="ECO:0000256" key="10">
    <source>
        <dbReference type="SAM" id="Phobius"/>
    </source>
</evidence>
<dbReference type="EMBL" id="JAVREV010000001">
    <property type="protein sequence ID" value="MDT0441005.1"/>
    <property type="molecule type" value="Genomic_DNA"/>
</dbReference>
<keyword evidence="6" id="KW-0378">Hydrolase</keyword>
<keyword evidence="5" id="KW-0547">Nucleotide-binding</keyword>
<keyword evidence="7" id="KW-0067">ATP-binding</keyword>
<evidence type="ECO:0000256" key="4">
    <source>
        <dbReference type="ARBA" id="ARBA00022692"/>
    </source>
</evidence>
<organism evidence="11 12">
    <name type="scientific">Streptomyces johnsoniae</name>
    <dbReference type="NCBI Taxonomy" id="3075532"/>
    <lineage>
        <taxon>Bacteria</taxon>
        <taxon>Bacillati</taxon>
        <taxon>Actinomycetota</taxon>
        <taxon>Actinomycetes</taxon>
        <taxon>Kitasatosporales</taxon>
        <taxon>Streptomycetaceae</taxon>
        <taxon>Streptomyces</taxon>
    </lineage>
</organism>
<keyword evidence="8 10" id="KW-1133">Transmembrane helix</keyword>
<dbReference type="Gene3D" id="2.40.50.910">
    <property type="entry name" value="Type VII secretion system EccB, repeat 3 domain"/>
    <property type="match status" value="1"/>
</dbReference>
<dbReference type="PANTHER" id="PTHR40765:SF2">
    <property type="entry name" value="ESX-2 SECRETION SYSTEM ATPASE ECCB2"/>
    <property type="match status" value="1"/>
</dbReference>
<comment type="similarity">
    <text evidence="2">Belongs to the EccB family.</text>
</comment>
<dbReference type="Pfam" id="PF05108">
    <property type="entry name" value="T7SS_ESX1_EccB"/>
    <property type="match status" value="1"/>
</dbReference>
<evidence type="ECO:0000256" key="1">
    <source>
        <dbReference type="ARBA" id="ARBA00004162"/>
    </source>
</evidence>
<evidence type="ECO:0000256" key="5">
    <source>
        <dbReference type="ARBA" id="ARBA00022741"/>
    </source>
</evidence>
<comment type="subcellular location">
    <subcellularLocation>
        <location evidence="1">Cell membrane</location>
        <topology evidence="1">Single-pass membrane protein</topology>
    </subcellularLocation>
</comment>
<evidence type="ECO:0000313" key="11">
    <source>
        <dbReference type="EMBL" id="MDT0441005.1"/>
    </source>
</evidence>
<dbReference type="InterPro" id="IPR044857">
    <property type="entry name" value="T7SS_EccB_R1"/>
</dbReference>
<evidence type="ECO:0000256" key="8">
    <source>
        <dbReference type="ARBA" id="ARBA00022989"/>
    </source>
</evidence>
<dbReference type="Gene3D" id="3.30.2390.20">
    <property type="entry name" value="Type VII secretion system EccB, repeat 1 domain"/>
    <property type="match status" value="1"/>
</dbReference>
<keyword evidence="4 10" id="KW-0812">Transmembrane</keyword>
<dbReference type="RefSeq" id="WP_311614468.1">
    <property type="nucleotide sequence ID" value="NZ_JAVREV010000001.1"/>
</dbReference>
<dbReference type="PANTHER" id="PTHR40765">
    <property type="entry name" value="ESX-2 SECRETION SYSTEM ATPASE ECCB2"/>
    <property type="match status" value="1"/>
</dbReference>
<sequence length="487" mass="51319">MASRKDELNAYTFAKRRTVSAFLQPAPGVTEEGAPRPLRAVLPGAVVGALILAGFGAWGMFRPSVPENWDEPGRNVIIGSDSTTRYVVLETDGRAQLHPVLNLSSARLLLDDTDDLSIVNVDEDELDSGTIPRGPTLGIPYAPDRLPAADEVSDAKRWAVCQQPGGGSAVQQASFVLAERDTALVGGDERLAGRDALYVRGEDGTEYLIDGTGTKYPVGEPDPEARDTLLRLLTRGDAQPVTDEWLATFGEGDPLAFPELPVPAGTPAQVPGLAPEADAVGTVLVAPAGGSMQHYVVLPGVVVPVSDFTAHLTLNHPDTEVLHQNNRAMELGAQHFTPAPADERLERAWPDGVPQQVNGGDRTALCSVLLGVDGENGSTEVATWAGTSYPATIASGSANAYVTPGSGLLYRQVQGEQAEAGGVFLVTDTGLRYPVQATAPGEGEPDQAHLRLGYGDITPVPVPAVWSEFLPTGPRLDTRNAQQPQGS</sequence>
<evidence type="ECO:0000256" key="2">
    <source>
        <dbReference type="ARBA" id="ARBA00008149"/>
    </source>
</evidence>
<dbReference type="NCBIfam" id="TIGR03919">
    <property type="entry name" value="T7SS_EccB"/>
    <property type="match status" value="1"/>
</dbReference>
<dbReference type="Proteomes" id="UP001183615">
    <property type="component" value="Unassembled WGS sequence"/>
</dbReference>
<comment type="caution">
    <text evidence="11">The sequence shown here is derived from an EMBL/GenBank/DDBJ whole genome shotgun (WGS) entry which is preliminary data.</text>
</comment>
<feature type="transmembrane region" description="Helical" evidence="10">
    <location>
        <begin position="40"/>
        <end position="61"/>
    </location>
</feature>
<evidence type="ECO:0000256" key="7">
    <source>
        <dbReference type="ARBA" id="ARBA00022840"/>
    </source>
</evidence>
<protein>
    <submittedName>
        <fullName evidence="11">Type VII secretion protein EccB</fullName>
    </submittedName>
</protein>